<dbReference type="EMBL" id="CP058579">
    <property type="protein sequence ID" value="QLG63716.1"/>
    <property type="molecule type" value="Genomic_DNA"/>
</dbReference>
<gene>
    <name evidence="2" type="ORF">HUG12_19090</name>
</gene>
<dbReference type="RefSeq" id="WP_179270300.1">
    <property type="nucleotide sequence ID" value="NZ_CP058579.1"/>
</dbReference>
<evidence type="ECO:0000256" key="1">
    <source>
        <dbReference type="SAM" id="MobiDB-lite"/>
    </source>
</evidence>
<sequence length="298" mass="32317">MNPRVPLLLVALALLVGLAGCSAAGSIDMTPASDAELADHASRSLPTSDDPRAAVRRDLVRGAVRNGSATANDTRPPVDPDGLPFAVDGAYHDLSVEETGNHTETRVSLEVDYNGTTDGEAVAHDDLPPADRALVDAVLPPRDGYRTEEYDLGTGTLYTDEEAAESVLLGGGYDAVEYDGERYPIRVEDGGPRTVTRYRYTATEVAPSAEAYGGDLRETKAFTLSGLPDAEAEIVGEAVDGSYYAESDDDEAFASLLDRFRSHEAVESDEYAGSWIVRYEGEIYWARLHYEEFPMERR</sequence>
<accession>A0A7D5QBV7</accession>
<evidence type="ECO:0000313" key="3">
    <source>
        <dbReference type="Proteomes" id="UP000509626"/>
    </source>
</evidence>
<feature type="region of interest" description="Disordered" evidence="1">
    <location>
        <begin position="61"/>
        <end position="80"/>
    </location>
</feature>
<proteinExistence type="predicted"/>
<dbReference type="KEGG" id="halu:HUG12_19090"/>
<name>A0A7D5QBV7_9EURY</name>
<dbReference type="GeneID" id="71841786"/>
<dbReference type="Proteomes" id="UP000509626">
    <property type="component" value="Chromosome"/>
</dbReference>
<keyword evidence="3" id="KW-1185">Reference proteome</keyword>
<evidence type="ECO:0000313" key="2">
    <source>
        <dbReference type="EMBL" id="QLG63716.1"/>
    </source>
</evidence>
<organism evidence="2 3">
    <name type="scientific">Halorarum salinum</name>
    <dbReference type="NCBI Taxonomy" id="2743089"/>
    <lineage>
        <taxon>Archaea</taxon>
        <taxon>Methanobacteriati</taxon>
        <taxon>Methanobacteriota</taxon>
        <taxon>Stenosarchaea group</taxon>
        <taxon>Halobacteria</taxon>
        <taxon>Halobacteriales</taxon>
        <taxon>Haloferacaceae</taxon>
        <taxon>Halorarum</taxon>
    </lineage>
</organism>
<dbReference type="AlphaFoldDB" id="A0A7D5QBV7"/>
<dbReference type="PROSITE" id="PS51257">
    <property type="entry name" value="PROKAR_LIPOPROTEIN"/>
    <property type="match status" value="1"/>
</dbReference>
<reference evidence="2 3" key="1">
    <citation type="submission" date="2020-06" db="EMBL/GenBank/DDBJ databases">
        <title>NJ-3-1, isolated from saline soil.</title>
        <authorList>
            <person name="Cui H.L."/>
            <person name="Shi X."/>
        </authorList>
    </citation>
    <scope>NUCLEOTIDE SEQUENCE [LARGE SCALE GENOMIC DNA]</scope>
    <source>
        <strain evidence="2 3">NJ-3-1</strain>
    </source>
</reference>
<protein>
    <submittedName>
        <fullName evidence="2">Uncharacterized protein</fullName>
    </submittedName>
</protein>